<gene>
    <name evidence="9" type="ORF">HMPREF9238_00857</name>
</gene>
<evidence type="ECO:0000256" key="3">
    <source>
        <dbReference type="ARBA" id="ARBA00022692"/>
    </source>
</evidence>
<dbReference type="InterPro" id="IPR027379">
    <property type="entry name" value="CLS_N"/>
</dbReference>
<dbReference type="RefSeq" id="WP_016444209.1">
    <property type="nucleotide sequence ID" value="NZ_KE150266.1"/>
</dbReference>
<keyword evidence="5 7" id="KW-0472">Membrane</keyword>
<evidence type="ECO:0000259" key="8">
    <source>
        <dbReference type="Pfam" id="PF13396"/>
    </source>
</evidence>
<comment type="caution">
    <text evidence="9">The sequence shown here is derived from an EMBL/GenBank/DDBJ whole genome shotgun (WGS) entry which is preliminary data.</text>
</comment>
<keyword evidence="3 7" id="KW-0812">Transmembrane</keyword>
<feature type="domain" description="Cardiolipin synthase N-terminal" evidence="8">
    <location>
        <begin position="12"/>
        <end position="58"/>
    </location>
</feature>
<organism evidence="9 10">
    <name type="scientific">Gleimia europaea ACS-120-V-Col10b</name>
    <dbReference type="NCBI Taxonomy" id="883069"/>
    <lineage>
        <taxon>Bacteria</taxon>
        <taxon>Bacillati</taxon>
        <taxon>Actinomycetota</taxon>
        <taxon>Actinomycetes</taxon>
        <taxon>Actinomycetales</taxon>
        <taxon>Actinomycetaceae</taxon>
        <taxon>Gleimia</taxon>
    </lineage>
</organism>
<dbReference type="Proteomes" id="UP000014387">
    <property type="component" value="Unassembled WGS sequence"/>
</dbReference>
<reference evidence="9 10" key="1">
    <citation type="submission" date="2013-05" db="EMBL/GenBank/DDBJ databases">
        <title>The Genome Sequence of Actinomyces europaeus ACS-120-V-COL10B.</title>
        <authorList>
            <consortium name="The Broad Institute Genomics Platform"/>
            <person name="Earl A."/>
            <person name="Ward D."/>
            <person name="Feldgarden M."/>
            <person name="Gevers D."/>
            <person name="Saerens B."/>
            <person name="Vaneechoutte M."/>
            <person name="Walker B."/>
            <person name="Young S."/>
            <person name="Zeng Q."/>
            <person name="Gargeya S."/>
            <person name="Fitzgerald M."/>
            <person name="Haas B."/>
            <person name="Abouelleil A."/>
            <person name="Allen A.W."/>
            <person name="Alvarado L."/>
            <person name="Arachchi H.M."/>
            <person name="Berlin A.M."/>
            <person name="Chapman S.B."/>
            <person name="Gainer-Dewar J."/>
            <person name="Goldberg J."/>
            <person name="Griggs A."/>
            <person name="Gujja S."/>
            <person name="Hansen M."/>
            <person name="Howarth C."/>
            <person name="Imamovic A."/>
            <person name="Ireland A."/>
            <person name="Larimer J."/>
            <person name="McCowan C."/>
            <person name="Murphy C."/>
            <person name="Pearson M."/>
            <person name="Poon T.W."/>
            <person name="Priest M."/>
            <person name="Roberts A."/>
            <person name="Saif S."/>
            <person name="Shea T."/>
            <person name="Sisk P."/>
            <person name="Sykes S."/>
            <person name="Wortman J."/>
            <person name="Nusbaum C."/>
            <person name="Birren B."/>
        </authorList>
    </citation>
    <scope>NUCLEOTIDE SEQUENCE [LARGE SCALE GENOMIC DNA]</scope>
    <source>
        <strain evidence="9 10">ACS-120-V-Col10b</strain>
    </source>
</reference>
<evidence type="ECO:0000313" key="10">
    <source>
        <dbReference type="Proteomes" id="UP000014387"/>
    </source>
</evidence>
<evidence type="ECO:0000256" key="5">
    <source>
        <dbReference type="ARBA" id="ARBA00023136"/>
    </source>
</evidence>
<evidence type="ECO:0000256" key="2">
    <source>
        <dbReference type="ARBA" id="ARBA00022475"/>
    </source>
</evidence>
<dbReference type="AlphaFoldDB" id="A0A9W5REX2"/>
<proteinExistence type="predicted"/>
<dbReference type="Pfam" id="PF13396">
    <property type="entry name" value="PLDc_N"/>
    <property type="match status" value="1"/>
</dbReference>
<keyword evidence="2" id="KW-1003">Cell membrane</keyword>
<evidence type="ECO:0000313" key="9">
    <source>
        <dbReference type="EMBL" id="EPD31097.1"/>
    </source>
</evidence>
<evidence type="ECO:0000256" key="6">
    <source>
        <dbReference type="SAM" id="MobiDB-lite"/>
    </source>
</evidence>
<dbReference type="GO" id="GO:0005886">
    <property type="term" value="C:plasma membrane"/>
    <property type="evidence" value="ECO:0007669"/>
    <property type="project" value="UniProtKB-SubCell"/>
</dbReference>
<evidence type="ECO:0000256" key="1">
    <source>
        <dbReference type="ARBA" id="ARBA00004651"/>
    </source>
</evidence>
<accession>A0A9W5REX2</accession>
<dbReference type="EMBL" id="AGWN01000001">
    <property type="protein sequence ID" value="EPD31097.1"/>
    <property type="molecule type" value="Genomic_DNA"/>
</dbReference>
<feature type="transmembrane region" description="Helical" evidence="7">
    <location>
        <begin position="37"/>
        <end position="56"/>
    </location>
</feature>
<dbReference type="OrthoDB" id="3298527at2"/>
<protein>
    <recommendedName>
        <fullName evidence="8">Cardiolipin synthase N-terminal domain-containing protein</fullName>
    </recommendedName>
</protein>
<evidence type="ECO:0000256" key="7">
    <source>
        <dbReference type="SAM" id="Phobius"/>
    </source>
</evidence>
<keyword evidence="4 7" id="KW-1133">Transmembrane helix</keyword>
<comment type="subcellular location">
    <subcellularLocation>
        <location evidence="1">Cell membrane</location>
        <topology evidence="1">Multi-pass membrane protein</topology>
    </subcellularLocation>
</comment>
<feature type="compositionally biased region" description="Polar residues" evidence="6">
    <location>
        <begin position="164"/>
        <end position="180"/>
    </location>
</feature>
<keyword evidence="10" id="KW-1185">Reference proteome</keyword>
<feature type="region of interest" description="Disordered" evidence="6">
    <location>
        <begin position="129"/>
        <end position="197"/>
    </location>
</feature>
<name>A0A9W5REX2_9ACTO</name>
<sequence length="197" mass="21927">MARVVIAVLSLAVTIFAVADIARTPKDEMPARIPKPLWLLLAILLTPVGGLAWIIVSRVTQAEASGGQVNRGFWYSQDSAIKLPHRTYTNQDPYMYGAPDDDPNLAWHLEKQMRQKRSENLMREFERQMEETDRAENMGNADLEAQDLDAEAEDRSILGGEASPNESKPANGSDADTPQHLQGPDEEDEDKNKGENL</sequence>
<evidence type="ECO:0000256" key="4">
    <source>
        <dbReference type="ARBA" id="ARBA00022989"/>
    </source>
</evidence>